<gene>
    <name evidence="4" type="ORF">D0809_06310</name>
    <name evidence="3" type="ORF">EV142_102132</name>
</gene>
<name>A0A4Y7UEK3_9FLAO</name>
<feature type="domain" description="Secretion system C-terminal sorting" evidence="2">
    <location>
        <begin position="139"/>
        <end position="211"/>
    </location>
</feature>
<evidence type="ECO:0000313" key="4">
    <source>
        <dbReference type="EMBL" id="TEB44806.1"/>
    </source>
</evidence>
<organism evidence="4 6">
    <name type="scientific">Flavobacterium circumlabens</name>
    <dbReference type="NCBI Taxonomy" id="2133765"/>
    <lineage>
        <taxon>Bacteria</taxon>
        <taxon>Pseudomonadati</taxon>
        <taxon>Bacteroidota</taxon>
        <taxon>Flavobacteriia</taxon>
        <taxon>Flavobacteriales</taxon>
        <taxon>Flavobacteriaceae</taxon>
        <taxon>Flavobacterium</taxon>
    </lineage>
</organism>
<dbReference type="EMBL" id="QWDN01000002">
    <property type="protein sequence ID" value="TEB44806.1"/>
    <property type="molecule type" value="Genomic_DNA"/>
</dbReference>
<dbReference type="Proteomes" id="UP000298340">
    <property type="component" value="Unassembled WGS sequence"/>
</dbReference>
<evidence type="ECO:0000313" key="5">
    <source>
        <dbReference type="Proteomes" id="UP000295270"/>
    </source>
</evidence>
<reference evidence="4 6" key="2">
    <citation type="journal article" date="2018" name="Syst. Appl. Microbiol.">
        <title>Flavobacterium circumlabens sp. nov. and Flavobacterium cupreum sp. nov., two psychrotrophic species isolated from Antarctic environmental samples.</title>
        <authorList>
            <person name="Kralova S."/>
            <person name="Busse H.J."/>
            <person name="Svec P."/>
            <person name="Maslanova I."/>
            <person name="Stankova E."/>
            <person name="Bartak M."/>
            <person name="Sedlacek I."/>
        </authorList>
    </citation>
    <scope>NUCLEOTIDE SEQUENCE [LARGE SCALE GENOMIC DNA]</scope>
    <source>
        <strain evidence="4 6">CCM 8828</strain>
    </source>
</reference>
<keyword evidence="5" id="KW-1185">Reference proteome</keyword>
<dbReference type="AlphaFoldDB" id="A0A4Y7UEK3"/>
<dbReference type="Proteomes" id="UP000295270">
    <property type="component" value="Unassembled WGS sequence"/>
</dbReference>
<dbReference type="EMBL" id="SLWA01000002">
    <property type="protein sequence ID" value="TCN59514.1"/>
    <property type="molecule type" value="Genomic_DNA"/>
</dbReference>
<evidence type="ECO:0000313" key="3">
    <source>
        <dbReference type="EMBL" id="TCN59514.1"/>
    </source>
</evidence>
<evidence type="ECO:0000313" key="6">
    <source>
        <dbReference type="Proteomes" id="UP000298340"/>
    </source>
</evidence>
<reference evidence="3" key="3">
    <citation type="submission" date="2019-03" db="EMBL/GenBank/DDBJ databases">
        <authorList>
            <person name="Whitman W."/>
            <person name="Huntemann M."/>
            <person name="Clum A."/>
            <person name="Pillay M."/>
            <person name="Palaniappan K."/>
            <person name="Varghese N."/>
            <person name="Mikhailova N."/>
            <person name="Stamatis D."/>
            <person name="Reddy T."/>
            <person name="Daum C."/>
            <person name="Shapiro N."/>
            <person name="Ivanova N."/>
            <person name="Kyrpides N."/>
            <person name="Woyke T."/>
        </authorList>
    </citation>
    <scope>NUCLEOTIDE SEQUENCE</scope>
    <source>
        <strain evidence="3">P5626</strain>
    </source>
</reference>
<dbReference type="NCBIfam" id="TIGR04183">
    <property type="entry name" value="Por_Secre_tail"/>
    <property type="match status" value="1"/>
</dbReference>
<reference evidence="3 5" key="1">
    <citation type="journal article" date="2015" name="Stand. Genomic Sci.">
        <title>Genomic Encyclopedia of Bacterial and Archaeal Type Strains, Phase III: the genomes of soil and plant-associated and newly described type strains.</title>
        <authorList>
            <person name="Whitman W.B."/>
            <person name="Woyke T."/>
            <person name="Klenk H.P."/>
            <person name="Zhou Y."/>
            <person name="Lilburn T.G."/>
            <person name="Beck B.J."/>
            <person name="De Vos P."/>
            <person name="Vandamme P."/>
            <person name="Eisen J.A."/>
            <person name="Garrity G."/>
            <person name="Hugenholtz P."/>
            <person name="Kyrpides N.C."/>
        </authorList>
    </citation>
    <scope>NUCLEOTIDE SEQUENCE [LARGE SCALE GENOMIC DNA]</scope>
    <source>
        <strain evidence="3 5">P5626</strain>
    </source>
</reference>
<evidence type="ECO:0000259" key="2">
    <source>
        <dbReference type="Pfam" id="PF18962"/>
    </source>
</evidence>
<dbReference type="RefSeq" id="WP_132033354.1">
    <property type="nucleotide sequence ID" value="NZ_QWDN01000002.1"/>
</dbReference>
<protein>
    <submittedName>
        <fullName evidence="3">Secreted protein (Por secretion system target)</fullName>
    </submittedName>
    <submittedName>
        <fullName evidence="4">T9SS C-terminal target domain-containing protein</fullName>
    </submittedName>
</protein>
<dbReference type="Gene3D" id="2.60.120.260">
    <property type="entry name" value="Galactose-binding domain-like"/>
    <property type="match status" value="1"/>
</dbReference>
<proteinExistence type="predicted"/>
<comment type="caution">
    <text evidence="4">The sequence shown here is derived from an EMBL/GenBank/DDBJ whole genome shotgun (WGS) entry which is preliminary data.</text>
</comment>
<accession>A0A4Y7UEK3</accession>
<keyword evidence="1" id="KW-0732">Signal</keyword>
<dbReference type="OrthoDB" id="5377264at2"/>
<dbReference type="InterPro" id="IPR026444">
    <property type="entry name" value="Secre_tail"/>
</dbReference>
<dbReference type="Pfam" id="PF18962">
    <property type="entry name" value="Por_Secre_tail"/>
    <property type="match status" value="1"/>
</dbReference>
<sequence length="212" mass="23188">MQWGITAFEVSVFQSLSGIVNGNYTMKAWVRSSGGQSAAVMYAKNYGGSPIESSLNTSSANWTEVQINNIIVTNNSCELGFYQFSGGANKFLDYDDVEFYLTSASSANNTLSSKTSSNISDLNPKDLLENNPSAERFAIYPNPVKSGGTLNIQSNDKEIFDVSIIDLNGKVVYSELNSNNSALLKVPNLNKGLYFLRLTSANKVKIKKIFIE</sequence>
<evidence type="ECO:0000256" key="1">
    <source>
        <dbReference type="ARBA" id="ARBA00022729"/>
    </source>
</evidence>